<dbReference type="PANTHER" id="PTHR35282">
    <property type="entry name" value="F5D14.24 PROTEIN"/>
    <property type="match status" value="1"/>
</dbReference>
<gene>
    <name evidence="1" type="ORF">LTRI10_LOCUS39610</name>
</gene>
<dbReference type="AlphaFoldDB" id="A0AAV2FN71"/>
<organism evidence="1 2">
    <name type="scientific">Linum trigynum</name>
    <dbReference type="NCBI Taxonomy" id="586398"/>
    <lineage>
        <taxon>Eukaryota</taxon>
        <taxon>Viridiplantae</taxon>
        <taxon>Streptophyta</taxon>
        <taxon>Embryophyta</taxon>
        <taxon>Tracheophyta</taxon>
        <taxon>Spermatophyta</taxon>
        <taxon>Magnoliopsida</taxon>
        <taxon>eudicotyledons</taxon>
        <taxon>Gunneridae</taxon>
        <taxon>Pentapetalae</taxon>
        <taxon>rosids</taxon>
        <taxon>fabids</taxon>
        <taxon>Malpighiales</taxon>
        <taxon>Linaceae</taxon>
        <taxon>Linum</taxon>
    </lineage>
</organism>
<reference evidence="1 2" key="1">
    <citation type="submission" date="2024-04" db="EMBL/GenBank/DDBJ databases">
        <authorList>
            <person name="Fracassetti M."/>
        </authorList>
    </citation>
    <scope>NUCLEOTIDE SEQUENCE [LARGE SCALE GENOMIC DNA]</scope>
</reference>
<dbReference type="Proteomes" id="UP001497516">
    <property type="component" value="Chromosome 7"/>
</dbReference>
<keyword evidence="2" id="KW-1185">Reference proteome</keyword>
<accession>A0AAV2FN71</accession>
<sequence>MQERIRDYMDIEVPFKEVSEEVVRESLIAISYSTPDKAPNTLYAETEALSSSSSNKDGGAVDMSNSGVVDMYMSELISISNYQAPECPASSPRMWT</sequence>
<evidence type="ECO:0000313" key="1">
    <source>
        <dbReference type="EMBL" id="CAL1399422.1"/>
    </source>
</evidence>
<dbReference type="PANTHER" id="PTHR35282:SF2">
    <property type="entry name" value="F5D14.24 PROTEIN"/>
    <property type="match status" value="1"/>
</dbReference>
<dbReference type="EMBL" id="OZ034820">
    <property type="protein sequence ID" value="CAL1399422.1"/>
    <property type="molecule type" value="Genomic_DNA"/>
</dbReference>
<name>A0AAV2FN71_9ROSI</name>
<dbReference type="Pfam" id="PF21737">
    <property type="entry name" value="DUF6865"/>
    <property type="match status" value="1"/>
</dbReference>
<protein>
    <submittedName>
        <fullName evidence="1">Uncharacterized protein</fullName>
    </submittedName>
</protein>
<dbReference type="InterPro" id="IPR049198">
    <property type="entry name" value="DUF6865"/>
</dbReference>
<evidence type="ECO:0000313" key="2">
    <source>
        <dbReference type="Proteomes" id="UP001497516"/>
    </source>
</evidence>
<proteinExistence type="predicted"/>